<dbReference type="InterPro" id="IPR015956">
    <property type="entry name" value="Peniciliin-bd_prot_C_sf"/>
</dbReference>
<evidence type="ECO:0000313" key="16">
    <source>
        <dbReference type="EMBL" id="EGC01219.1"/>
    </source>
</evidence>
<evidence type="ECO:0000256" key="9">
    <source>
        <dbReference type="ARBA" id="ARBA00022960"/>
    </source>
</evidence>
<evidence type="ECO:0000256" key="5">
    <source>
        <dbReference type="ARBA" id="ARBA00022645"/>
    </source>
</evidence>
<evidence type="ECO:0000313" key="17">
    <source>
        <dbReference type="Proteomes" id="UP000004259"/>
    </source>
</evidence>
<evidence type="ECO:0000256" key="14">
    <source>
        <dbReference type="RuleBase" id="RU004016"/>
    </source>
</evidence>
<keyword evidence="6" id="KW-0645">Protease</keyword>
<dbReference type="GO" id="GO:0009252">
    <property type="term" value="P:peptidoglycan biosynthetic process"/>
    <property type="evidence" value="ECO:0007669"/>
    <property type="project" value="UniProtKB-UniPathway"/>
</dbReference>
<dbReference type="SUPFAM" id="SSF69189">
    <property type="entry name" value="Penicillin-binding protein associated domain"/>
    <property type="match status" value="1"/>
</dbReference>
<evidence type="ECO:0000256" key="7">
    <source>
        <dbReference type="ARBA" id="ARBA00022729"/>
    </source>
</evidence>
<dbReference type="STRING" id="246199.CUS_6971"/>
<comment type="catalytic activity">
    <reaction evidence="12">
        <text>Preferential cleavage: (Ac)2-L-Lys-D-Ala-|-D-Ala. Also transpeptidation of peptidyl-alanyl moieties that are N-acyl substituents of D-alanine.</text>
        <dbReference type="EC" id="3.4.16.4"/>
    </reaction>
</comment>
<dbReference type="RefSeq" id="WP_002853405.1">
    <property type="nucleotide sequence ID" value="NZ_ADKM02000134.1"/>
</dbReference>
<dbReference type="EC" id="3.4.16.4" evidence="4"/>
<comment type="pathway">
    <text evidence="2">Cell wall biogenesis; peptidoglycan biosynthesis.</text>
</comment>
<evidence type="ECO:0000259" key="15">
    <source>
        <dbReference type="SMART" id="SM00936"/>
    </source>
</evidence>
<dbReference type="Pfam" id="PF07943">
    <property type="entry name" value="PBP5_C"/>
    <property type="match status" value="1"/>
</dbReference>
<evidence type="ECO:0000256" key="3">
    <source>
        <dbReference type="ARBA" id="ARBA00007164"/>
    </source>
</evidence>
<dbReference type="InterPro" id="IPR037167">
    <property type="entry name" value="Peptidase_S11_C_sf"/>
</dbReference>
<dbReference type="Gene3D" id="3.40.710.10">
    <property type="entry name" value="DD-peptidase/beta-lactamase superfamily"/>
    <property type="match status" value="1"/>
</dbReference>
<dbReference type="PANTHER" id="PTHR21581">
    <property type="entry name" value="D-ALANYL-D-ALANINE CARBOXYPEPTIDASE"/>
    <property type="match status" value="1"/>
</dbReference>
<accession>E9SHM2</accession>
<organism evidence="16 17">
    <name type="scientific">Ruminococcus albus 8</name>
    <dbReference type="NCBI Taxonomy" id="246199"/>
    <lineage>
        <taxon>Bacteria</taxon>
        <taxon>Bacillati</taxon>
        <taxon>Bacillota</taxon>
        <taxon>Clostridia</taxon>
        <taxon>Eubacteriales</taxon>
        <taxon>Oscillospiraceae</taxon>
        <taxon>Ruminococcus</taxon>
    </lineage>
</organism>
<feature type="domain" description="Peptidase S11 D-Ala-D-Ala carboxypeptidase A C-terminal" evidence="15">
    <location>
        <begin position="277"/>
        <end position="370"/>
    </location>
</feature>
<dbReference type="InterPro" id="IPR012907">
    <property type="entry name" value="Peptidase_S11_C"/>
</dbReference>
<keyword evidence="17" id="KW-1185">Reference proteome</keyword>
<feature type="binding site" evidence="13">
    <location>
        <position position="230"/>
    </location>
    <ligand>
        <name>substrate</name>
    </ligand>
</feature>
<evidence type="ECO:0000256" key="8">
    <source>
        <dbReference type="ARBA" id="ARBA00022801"/>
    </source>
</evidence>
<keyword evidence="7" id="KW-0732">Signal</keyword>
<keyword evidence="9" id="KW-0133">Cell shape</keyword>
<dbReference type="Gene3D" id="2.60.410.10">
    <property type="entry name" value="D-Ala-D-Ala carboxypeptidase, C-terminal domain"/>
    <property type="match status" value="1"/>
</dbReference>
<dbReference type="SUPFAM" id="SSF56601">
    <property type="entry name" value="beta-lactamase/transpeptidase-like"/>
    <property type="match status" value="1"/>
</dbReference>
<sequence length="387" mass="42091">MEIRKKLTIMFICLTVLCGLLPDRVCAETVPVEDLLASMPADEIIAVECSTGKVLMEKNSDITAEVSHLAKLMLVLLTAEKIENGELSLDDVVTASANANSQPAPQIWLDKNEKITVDELLKSITVSNANDGAVALAEHIFGTSESAVAEMNRKAELLDMRSTTYADVCGIDEHTLSDAADTAVLASELVKHEMLIPYFTSWLEYVRDGKAELVNLNRPVRSYKGITGMKACSTSAAGECAVVTAQRSGMDIAVVIIGGDKRENVDDMSKKLLDMCFESYSLYSPEPTAEMLKKIPVNGGEQKKVAVTFGELPDAVIPKGSSSGFEMKFEKEEQLTAPVRKGQVCGRLTCMMGGQEMYSAELVAAKDVKKISFAFNLKQLLINLLKF</sequence>
<keyword evidence="11" id="KW-0961">Cell wall biogenesis/degradation</keyword>
<evidence type="ECO:0000256" key="6">
    <source>
        <dbReference type="ARBA" id="ARBA00022670"/>
    </source>
</evidence>
<comment type="function">
    <text evidence="1">Removes C-terminal D-alanyl residues from sugar-peptide cell wall precursors.</text>
</comment>
<dbReference type="PRINTS" id="PR00725">
    <property type="entry name" value="DADACBPTASE1"/>
</dbReference>
<protein>
    <recommendedName>
        <fullName evidence="4">serine-type D-Ala-D-Ala carboxypeptidase</fullName>
        <ecNumber evidence="4">3.4.16.4</ecNumber>
    </recommendedName>
</protein>
<dbReference type="InterPro" id="IPR012338">
    <property type="entry name" value="Beta-lactam/transpept-like"/>
</dbReference>
<evidence type="ECO:0000256" key="12">
    <source>
        <dbReference type="ARBA" id="ARBA00034000"/>
    </source>
</evidence>
<evidence type="ECO:0000256" key="11">
    <source>
        <dbReference type="ARBA" id="ARBA00023316"/>
    </source>
</evidence>
<evidence type="ECO:0000256" key="2">
    <source>
        <dbReference type="ARBA" id="ARBA00004752"/>
    </source>
</evidence>
<comment type="caution">
    <text evidence="16">The sequence shown here is derived from an EMBL/GenBank/DDBJ whole genome shotgun (WGS) entry which is preliminary data.</text>
</comment>
<evidence type="ECO:0000256" key="1">
    <source>
        <dbReference type="ARBA" id="ARBA00003217"/>
    </source>
</evidence>
<dbReference type="GO" id="GO:0006508">
    <property type="term" value="P:proteolysis"/>
    <property type="evidence" value="ECO:0007669"/>
    <property type="project" value="UniProtKB-KW"/>
</dbReference>
<dbReference type="GO" id="GO:0071555">
    <property type="term" value="P:cell wall organization"/>
    <property type="evidence" value="ECO:0007669"/>
    <property type="project" value="UniProtKB-KW"/>
</dbReference>
<keyword evidence="8" id="KW-0378">Hydrolase</keyword>
<dbReference type="AlphaFoldDB" id="E9SHM2"/>
<comment type="similarity">
    <text evidence="3 14">Belongs to the peptidase S11 family.</text>
</comment>
<dbReference type="EMBL" id="ADKM02000134">
    <property type="protein sequence ID" value="EGC01219.1"/>
    <property type="molecule type" value="Genomic_DNA"/>
</dbReference>
<evidence type="ECO:0000256" key="10">
    <source>
        <dbReference type="ARBA" id="ARBA00022984"/>
    </source>
</evidence>
<keyword evidence="5 16" id="KW-0121">Carboxypeptidase</keyword>
<keyword evidence="10" id="KW-0573">Peptidoglycan synthesis</keyword>
<dbReference type="GO" id="GO:0009002">
    <property type="term" value="F:serine-type D-Ala-D-Ala carboxypeptidase activity"/>
    <property type="evidence" value="ECO:0007669"/>
    <property type="project" value="UniProtKB-EC"/>
</dbReference>
<evidence type="ECO:0000256" key="13">
    <source>
        <dbReference type="PIRSR" id="PIRSR618044-2"/>
    </source>
</evidence>
<dbReference type="GO" id="GO:0008360">
    <property type="term" value="P:regulation of cell shape"/>
    <property type="evidence" value="ECO:0007669"/>
    <property type="project" value="UniProtKB-KW"/>
</dbReference>
<reference evidence="16 17" key="1">
    <citation type="submission" date="2011-02" db="EMBL/GenBank/DDBJ databases">
        <authorList>
            <person name="Nelson K.E."/>
            <person name="Sutton G."/>
            <person name="Torralba M."/>
            <person name="Durkin S."/>
            <person name="Harkins D."/>
            <person name="Montgomery R."/>
            <person name="Ziemer C."/>
            <person name="Klaassens E."/>
            <person name="Ocuiv P."/>
            <person name="Morrison M."/>
        </authorList>
    </citation>
    <scope>NUCLEOTIDE SEQUENCE [LARGE SCALE GENOMIC DNA]</scope>
    <source>
        <strain evidence="16 17">8</strain>
    </source>
</reference>
<dbReference type="Pfam" id="PF00768">
    <property type="entry name" value="Peptidase_S11"/>
    <property type="match status" value="1"/>
</dbReference>
<dbReference type="InterPro" id="IPR018044">
    <property type="entry name" value="Peptidase_S11"/>
</dbReference>
<name>E9SHM2_RUMAL</name>
<evidence type="ECO:0000256" key="4">
    <source>
        <dbReference type="ARBA" id="ARBA00012448"/>
    </source>
</evidence>
<dbReference type="SMART" id="SM00936">
    <property type="entry name" value="PBP5_C"/>
    <property type="match status" value="1"/>
</dbReference>
<dbReference type="Proteomes" id="UP000004259">
    <property type="component" value="Unassembled WGS sequence"/>
</dbReference>
<dbReference type="UniPathway" id="UPA00219"/>
<dbReference type="eggNOG" id="COG1686">
    <property type="taxonomic scope" value="Bacteria"/>
</dbReference>
<dbReference type="InterPro" id="IPR001967">
    <property type="entry name" value="Peptidase_S11_N"/>
</dbReference>
<dbReference type="OrthoDB" id="9791132at2"/>
<proteinExistence type="inferred from homology"/>
<dbReference type="PANTHER" id="PTHR21581:SF6">
    <property type="entry name" value="TRAFFICKING PROTEIN PARTICLE COMPLEX SUBUNIT 12"/>
    <property type="match status" value="1"/>
</dbReference>
<gene>
    <name evidence="16" type="ORF">CUS_6971</name>
</gene>